<dbReference type="STRING" id="1330021.A0A367LK64"/>
<reference evidence="2 3" key="1">
    <citation type="journal article" date="2015" name="BMC Genomics">
        <title>Insights from the genome of Ophiocordyceps polyrhachis-furcata to pathogenicity and host specificity in insect fungi.</title>
        <authorList>
            <person name="Wichadakul D."/>
            <person name="Kobmoo N."/>
            <person name="Ingsriswang S."/>
            <person name="Tangphatsornruang S."/>
            <person name="Chantasingh D."/>
            <person name="Luangsa-ard J.J."/>
            <person name="Eurwilaichitr L."/>
        </authorList>
    </citation>
    <scope>NUCLEOTIDE SEQUENCE [LARGE SCALE GENOMIC DNA]</scope>
    <source>
        <strain evidence="2 3">BCC 54312</strain>
    </source>
</reference>
<feature type="compositionally biased region" description="Basic residues" evidence="1">
    <location>
        <begin position="328"/>
        <end position="337"/>
    </location>
</feature>
<name>A0A367LK64_9HYPO</name>
<feature type="compositionally biased region" description="Basic residues" evidence="1">
    <location>
        <begin position="81"/>
        <end position="101"/>
    </location>
</feature>
<feature type="region of interest" description="Disordered" evidence="1">
    <location>
        <begin position="253"/>
        <end position="286"/>
    </location>
</feature>
<organism evidence="2 3">
    <name type="scientific">Ophiocordyceps polyrhachis-furcata BCC 54312</name>
    <dbReference type="NCBI Taxonomy" id="1330021"/>
    <lineage>
        <taxon>Eukaryota</taxon>
        <taxon>Fungi</taxon>
        <taxon>Dikarya</taxon>
        <taxon>Ascomycota</taxon>
        <taxon>Pezizomycotina</taxon>
        <taxon>Sordariomycetes</taxon>
        <taxon>Hypocreomycetidae</taxon>
        <taxon>Hypocreales</taxon>
        <taxon>Ophiocordycipitaceae</taxon>
        <taxon>Ophiocordyceps</taxon>
    </lineage>
</organism>
<comment type="caution">
    <text evidence="2">The sequence shown here is derived from an EMBL/GenBank/DDBJ whole genome shotgun (WGS) entry which is preliminary data.</text>
</comment>
<sequence>MSYRLGLMDIYEPSFELCFSDDPFQDDLLSAMSTSTQHAWVSLIFVFFPLLILESTPCLLPSSLLMKKDASIFDMPSTESHHHHHHHHQQHHQHHHQHHHPPPLPLPPPPPPPPIEPQSQQHSPFDAIDSGGECTSLTPKLVDLNLNSGSQWAAMPYLDPDVGLIPLDLPYDGLQPWQEAAHVPQGLEIADAAEEVIDCAMPDHPCHASEMQQQRARDFWSETETISSEPMFKPIIPLTPPASEGSLLIVSPGELSSATGSPTTTIFTETSEEEATSPSVSERKKLPDIATHQCDGAAAAAAASSSSSSCSVDTAPCFLSKRKTDKLAVRRKQRRRVTPSSNDTWSEGQTSSPPFRKIDQMDPLSRQLLDEMLLNDRMPPIGKPIPYSVIMVRLRHLYCGAEETLRGHFRRLTKPKEQRVRKPVWKDNDVRLLEEAVKLYLDATTKRKISWTAVGEYIFSHGGSYKFGVTACSKKWYSLSK</sequence>
<keyword evidence="3" id="KW-1185">Reference proteome</keyword>
<dbReference type="AlphaFoldDB" id="A0A367LK64"/>
<feature type="region of interest" description="Disordered" evidence="1">
    <location>
        <begin position="76"/>
        <end position="132"/>
    </location>
</feature>
<gene>
    <name evidence="2" type="ORF">L249_6536</name>
</gene>
<evidence type="ECO:0000256" key="1">
    <source>
        <dbReference type="SAM" id="MobiDB-lite"/>
    </source>
</evidence>
<accession>A0A367LK64</accession>
<feature type="compositionally biased region" description="Low complexity" evidence="1">
    <location>
        <begin position="259"/>
        <end position="269"/>
    </location>
</feature>
<evidence type="ECO:0000313" key="3">
    <source>
        <dbReference type="Proteomes" id="UP000253664"/>
    </source>
</evidence>
<feature type="region of interest" description="Disordered" evidence="1">
    <location>
        <begin position="328"/>
        <end position="360"/>
    </location>
</feature>
<feature type="compositionally biased region" description="Polar residues" evidence="1">
    <location>
        <begin position="338"/>
        <end position="353"/>
    </location>
</feature>
<dbReference type="EMBL" id="LKCN02000003">
    <property type="protein sequence ID" value="RCI14833.1"/>
    <property type="molecule type" value="Genomic_DNA"/>
</dbReference>
<evidence type="ECO:0000313" key="2">
    <source>
        <dbReference type="EMBL" id="RCI14833.1"/>
    </source>
</evidence>
<feature type="compositionally biased region" description="Pro residues" evidence="1">
    <location>
        <begin position="102"/>
        <end position="116"/>
    </location>
</feature>
<evidence type="ECO:0008006" key="4">
    <source>
        <dbReference type="Google" id="ProtNLM"/>
    </source>
</evidence>
<dbReference type="OrthoDB" id="3439209at2759"/>
<protein>
    <recommendedName>
        <fullName evidence="4">Myb-like domain-containing protein</fullName>
    </recommendedName>
</protein>
<proteinExistence type="predicted"/>
<dbReference type="Proteomes" id="UP000253664">
    <property type="component" value="Unassembled WGS sequence"/>
</dbReference>